<sequence length="80" mass="9366">MEELPEHRLVLCSAGHLIAQSDCKGTEEQEIGRTVNQRSNKVTVDDVHIQERNTVLLHFSLNEFERNIFLEQQRNQRLHS</sequence>
<comment type="caution">
    <text evidence="1">The sequence shown here is derived from an EMBL/GenBank/DDBJ whole genome shotgun (WGS) entry which is preliminary data.</text>
</comment>
<dbReference type="Proteomes" id="UP000438429">
    <property type="component" value="Unassembled WGS sequence"/>
</dbReference>
<dbReference type="EMBL" id="VEVO01000018">
    <property type="protein sequence ID" value="KAF0027183.1"/>
    <property type="molecule type" value="Genomic_DNA"/>
</dbReference>
<proteinExistence type="predicted"/>
<reference evidence="1 2" key="1">
    <citation type="submission" date="2019-06" db="EMBL/GenBank/DDBJ databases">
        <title>Draft genomes of female and male turbot (Scophthalmus maximus).</title>
        <authorList>
            <person name="Xu H."/>
            <person name="Xu X.-W."/>
            <person name="Shao C."/>
            <person name="Chen S."/>
        </authorList>
    </citation>
    <scope>NUCLEOTIDE SEQUENCE [LARGE SCALE GENOMIC DNA]</scope>
    <source>
        <strain evidence="1">Ysfricsl-2016a</strain>
        <tissue evidence="1">Blood</tissue>
    </source>
</reference>
<accession>A0A6A4RYQ0</accession>
<protein>
    <submittedName>
        <fullName evidence="1">Uncharacterized protein</fullName>
    </submittedName>
</protein>
<gene>
    <name evidence="1" type="ORF">F2P81_019924</name>
</gene>
<name>A0A6A4RYQ0_SCOMX</name>
<dbReference type="AlphaFoldDB" id="A0A6A4RYQ0"/>
<evidence type="ECO:0000313" key="2">
    <source>
        <dbReference type="Proteomes" id="UP000438429"/>
    </source>
</evidence>
<evidence type="ECO:0000313" key="1">
    <source>
        <dbReference type="EMBL" id="KAF0027183.1"/>
    </source>
</evidence>
<organism evidence="1 2">
    <name type="scientific">Scophthalmus maximus</name>
    <name type="common">Turbot</name>
    <name type="synonym">Psetta maxima</name>
    <dbReference type="NCBI Taxonomy" id="52904"/>
    <lineage>
        <taxon>Eukaryota</taxon>
        <taxon>Metazoa</taxon>
        <taxon>Chordata</taxon>
        <taxon>Craniata</taxon>
        <taxon>Vertebrata</taxon>
        <taxon>Euteleostomi</taxon>
        <taxon>Actinopterygii</taxon>
        <taxon>Neopterygii</taxon>
        <taxon>Teleostei</taxon>
        <taxon>Neoteleostei</taxon>
        <taxon>Acanthomorphata</taxon>
        <taxon>Carangaria</taxon>
        <taxon>Pleuronectiformes</taxon>
        <taxon>Pleuronectoidei</taxon>
        <taxon>Scophthalmidae</taxon>
        <taxon>Scophthalmus</taxon>
    </lineage>
</organism>